<proteinExistence type="inferred from homology"/>
<evidence type="ECO:0000313" key="4">
    <source>
        <dbReference type="EMBL" id="EPS35239.1"/>
    </source>
</evidence>
<dbReference type="InterPro" id="IPR036291">
    <property type="entry name" value="NAD(P)-bd_dom_sf"/>
</dbReference>
<keyword evidence="5" id="KW-1185">Reference proteome</keyword>
<dbReference type="InterPro" id="IPR013154">
    <property type="entry name" value="ADH-like_N"/>
</dbReference>
<dbReference type="STRING" id="1284197.S7ZXR5"/>
<reference evidence="5" key="2">
    <citation type="submission" date="2013-04" db="EMBL/GenBank/DDBJ databases">
        <title>Genomic mechanisms accounting for the adaptation to parasitism in nematode-trapping fungi.</title>
        <authorList>
            <person name="Ahren D.G."/>
        </authorList>
    </citation>
    <scope>NUCLEOTIDE SEQUENCE [LARGE SCALE GENOMIC DNA]</scope>
    <source>
        <strain evidence="5">CBS 200.50</strain>
    </source>
</reference>
<evidence type="ECO:0000313" key="5">
    <source>
        <dbReference type="Proteomes" id="UP000015100"/>
    </source>
</evidence>
<dbReference type="AlphaFoldDB" id="S7ZXR5"/>
<protein>
    <recommendedName>
        <fullName evidence="3">Enoyl reductase (ER) domain-containing protein</fullName>
    </recommendedName>
</protein>
<dbReference type="PANTHER" id="PTHR45348:SF2">
    <property type="entry name" value="ZINC-TYPE ALCOHOL DEHYDROGENASE-LIKE PROTEIN C2E1P3.01"/>
    <property type="match status" value="1"/>
</dbReference>
<name>S7ZXR5_DACHA</name>
<sequence>MKGVKVDQIGGEYKVADDLVKPSPAPNQILVKPIFGAVNPVDELMRPTGLLIQGWPWTPCCDVSGIVVEVGSQVTKFQPGDQVYGCQGLGFPGSGGAAEYCLFMDGLILKKPDNIHLEQAATLGVGTSTAALGLWNGLNIDLPDPENLPAVSDEWVLILGGGGSVGGYAVQLAKLSGYKVIASVSAKSVGAAVASGADETIDYKTPVEEQIAKIKAVTKGGLHRIYDSTSYNIAVVKQILEAIKDEPGQKYFTSVNDWEDFGPLPGDAKFYPISLGPLARPEATELNAHLTKFDEVIGPLVALGKLIPNEYTLVGPTGFESYIEAIEVQKKGSNKKIIVKFQEE</sequence>
<dbReference type="InterPro" id="IPR011032">
    <property type="entry name" value="GroES-like_sf"/>
</dbReference>
<evidence type="ECO:0000256" key="2">
    <source>
        <dbReference type="ARBA" id="ARBA00023002"/>
    </source>
</evidence>
<dbReference type="InterPro" id="IPR020843">
    <property type="entry name" value="ER"/>
</dbReference>
<gene>
    <name evidence="4" type="ORF">H072_11550</name>
</gene>
<dbReference type="Proteomes" id="UP000015100">
    <property type="component" value="Unassembled WGS sequence"/>
</dbReference>
<dbReference type="InterPro" id="IPR047122">
    <property type="entry name" value="Trans-enoyl_RdTase-like"/>
</dbReference>
<dbReference type="Pfam" id="PF00107">
    <property type="entry name" value="ADH_zinc_N"/>
    <property type="match status" value="1"/>
</dbReference>
<dbReference type="OrthoDB" id="9992527at2759"/>
<evidence type="ECO:0000259" key="3">
    <source>
        <dbReference type="SMART" id="SM00829"/>
    </source>
</evidence>
<comment type="caution">
    <text evidence="4">The sequence shown here is derived from an EMBL/GenBank/DDBJ whole genome shotgun (WGS) entry which is preliminary data.</text>
</comment>
<dbReference type="OMA" id="YNSGQEY"/>
<evidence type="ECO:0000256" key="1">
    <source>
        <dbReference type="ARBA" id="ARBA00008072"/>
    </source>
</evidence>
<keyword evidence="2" id="KW-0560">Oxidoreductase</keyword>
<dbReference type="SMART" id="SM00829">
    <property type="entry name" value="PKS_ER"/>
    <property type="match status" value="1"/>
</dbReference>
<dbReference type="CDD" id="cd08249">
    <property type="entry name" value="enoyl_reductase_like"/>
    <property type="match status" value="1"/>
</dbReference>
<feature type="domain" description="Enoyl reductase (ER)" evidence="3">
    <location>
        <begin position="10"/>
        <end position="339"/>
    </location>
</feature>
<comment type="similarity">
    <text evidence="1">Belongs to the zinc-containing alcohol dehydrogenase family.</text>
</comment>
<dbReference type="PANTHER" id="PTHR45348">
    <property type="entry name" value="HYPOTHETICAL OXIDOREDUCTASE (EUROFUNG)"/>
    <property type="match status" value="1"/>
</dbReference>
<organism evidence="4 5">
    <name type="scientific">Dactylellina haptotyla (strain CBS 200.50)</name>
    <name type="common">Nematode-trapping fungus</name>
    <name type="synonym">Monacrosporium haptotylum</name>
    <dbReference type="NCBI Taxonomy" id="1284197"/>
    <lineage>
        <taxon>Eukaryota</taxon>
        <taxon>Fungi</taxon>
        <taxon>Dikarya</taxon>
        <taxon>Ascomycota</taxon>
        <taxon>Pezizomycotina</taxon>
        <taxon>Orbiliomycetes</taxon>
        <taxon>Orbiliales</taxon>
        <taxon>Orbiliaceae</taxon>
        <taxon>Dactylellina</taxon>
    </lineage>
</organism>
<dbReference type="HOGENOM" id="CLU_026673_16_5_1"/>
<dbReference type="SUPFAM" id="SSF50129">
    <property type="entry name" value="GroES-like"/>
    <property type="match status" value="1"/>
</dbReference>
<dbReference type="SUPFAM" id="SSF51735">
    <property type="entry name" value="NAD(P)-binding Rossmann-fold domains"/>
    <property type="match status" value="1"/>
</dbReference>
<dbReference type="EMBL" id="AQGS01001233">
    <property type="protein sequence ID" value="EPS35239.1"/>
    <property type="molecule type" value="Genomic_DNA"/>
</dbReference>
<dbReference type="eggNOG" id="KOG1198">
    <property type="taxonomic scope" value="Eukaryota"/>
</dbReference>
<dbReference type="InterPro" id="IPR013149">
    <property type="entry name" value="ADH-like_C"/>
</dbReference>
<accession>S7ZXR5</accession>
<dbReference type="GO" id="GO:0016651">
    <property type="term" value="F:oxidoreductase activity, acting on NAD(P)H"/>
    <property type="evidence" value="ECO:0007669"/>
    <property type="project" value="InterPro"/>
</dbReference>
<reference evidence="4 5" key="1">
    <citation type="journal article" date="2013" name="PLoS Genet.">
        <title>Genomic mechanisms accounting for the adaptation to parasitism in nematode-trapping fungi.</title>
        <authorList>
            <person name="Meerupati T."/>
            <person name="Andersson K.M."/>
            <person name="Friman E."/>
            <person name="Kumar D."/>
            <person name="Tunlid A."/>
            <person name="Ahren D."/>
        </authorList>
    </citation>
    <scope>NUCLEOTIDE SEQUENCE [LARGE SCALE GENOMIC DNA]</scope>
    <source>
        <strain evidence="4 5">CBS 200.50</strain>
    </source>
</reference>
<dbReference type="Gene3D" id="3.90.180.10">
    <property type="entry name" value="Medium-chain alcohol dehydrogenases, catalytic domain"/>
    <property type="match status" value="1"/>
</dbReference>
<dbReference type="Pfam" id="PF08240">
    <property type="entry name" value="ADH_N"/>
    <property type="match status" value="1"/>
</dbReference>
<dbReference type="Gene3D" id="3.40.50.720">
    <property type="entry name" value="NAD(P)-binding Rossmann-like Domain"/>
    <property type="match status" value="1"/>
</dbReference>